<organism evidence="2 3">
    <name type="scientific">Pseudoalteromonas rubra</name>
    <dbReference type="NCBI Taxonomy" id="43658"/>
    <lineage>
        <taxon>Bacteria</taxon>
        <taxon>Pseudomonadati</taxon>
        <taxon>Pseudomonadota</taxon>
        <taxon>Gammaproteobacteria</taxon>
        <taxon>Alteromonadales</taxon>
        <taxon>Pseudoalteromonadaceae</taxon>
        <taxon>Pseudoalteromonas</taxon>
    </lineage>
</organism>
<feature type="domain" description="Aspartyl/asparaginy/proline hydroxylase" evidence="1">
    <location>
        <begin position="12"/>
        <end position="187"/>
    </location>
</feature>
<sequence>MDFPKFKEIFDNWRLISQELANLDAPVMEVNRVGKSHVEVYQDILSQVMSGKEYGWVKGWDDEKENNNWLQLALVIHDQKMEFLNGKLDKTMEMLGRLKGIKVCALVKMKSRTILHMHQHPEIDSENLLQLHLTLDAPETQNYNYLNVNGEFRQHKVGEPIIFNGANDHFALNESLGNRTILYMEFAKED</sequence>
<dbReference type="Proteomes" id="UP000033452">
    <property type="component" value="Unassembled WGS sequence"/>
</dbReference>
<dbReference type="EMBL" id="JXYA01000045">
    <property type="protein sequence ID" value="KJZ06748.1"/>
    <property type="molecule type" value="Genomic_DNA"/>
</dbReference>
<reference evidence="2 3" key="1">
    <citation type="journal article" date="2015" name="BMC Genomics">
        <title>Genome mining reveals unlocked bioactive potential of marine Gram-negative bacteria.</title>
        <authorList>
            <person name="Machado H."/>
            <person name="Sonnenschein E.C."/>
            <person name="Melchiorsen J."/>
            <person name="Gram L."/>
        </authorList>
    </citation>
    <scope>NUCLEOTIDE SEQUENCE [LARGE SCALE GENOMIC DNA]</scope>
    <source>
        <strain evidence="2 3">S2471</strain>
    </source>
</reference>
<comment type="caution">
    <text evidence="2">The sequence shown here is derived from an EMBL/GenBank/DDBJ whole genome shotgun (WGS) entry which is preliminary data.</text>
</comment>
<evidence type="ECO:0000259" key="1">
    <source>
        <dbReference type="Pfam" id="PF05118"/>
    </source>
</evidence>
<dbReference type="InterPro" id="IPR007803">
    <property type="entry name" value="Asp/Arg/Pro-Hydrxlase"/>
</dbReference>
<gene>
    <name evidence="2" type="ORF">TW77_18100</name>
</gene>
<dbReference type="PATRIC" id="fig|43658.5.peg.3823"/>
<protein>
    <recommendedName>
        <fullName evidence="1">Aspartyl/asparaginy/proline hydroxylase domain-containing protein</fullName>
    </recommendedName>
</protein>
<accession>A0A0F4QGA3</accession>
<dbReference type="AlphaFoldDB" id="A0A0F4QGA3"/>
<evidence type="ECO:0000313" key="3">
    <source>
        <dbReference type="Proteomes" id="UP000033452"/>
    </source>
</evidence>
<keyword evidence="3" id="KW-1185">Reference proteome</keyword>
<dbReference type="InterPro" id="IPR027443">
    <property type="entry name" value="IPNS-like_sf"/>
</dbReference>
<proteinExistence type="predicted"/>
<dbReference type="Pfam" id="PF05118">
    <property type="entry name" value="Asp_Arg_Hydrox"/>
    <property type="match status" value="1"/>
</dbReference>
<name>A0A0F4QGA3_9GAMM</name>
<dbReference type="Gene3D" id="2.60.120.330">
    <property type="entry name" value="B-lactam Antibiotic, Isopenicillin N Synthase, Chain"/>
    <property type="match status" value="1"/>
</dbReference>
<evidence type="ECO:0000313" key="2">
    <source>
        <dbReference type="EMBL" id="KJZ06748.1"/>
    </source>
</evidence>